<protein>
    <recommendedName>
        <fullName evidence="2">Actin, cytoplasmic 2</fullName>
    </recommendedName>
</protein>
<sequence length="379" mass="43546">MVEEIEIMGNVTIILDIGQFSTKIGFAGEDHPNSVFFTLVGVPKYQNVDLTLSNQISELCIGNEIQDAMGLYKLFHPIQNGRIHDWNYYKKILEYIFYNLRVDPIVTNILYAVHPLSPKQDKRKVFDIFLEEFNCASFYPVLDSLLTLYSGGFQTGLIIEIGDSSTRIVPVYEGFQLSHAIKILDLGGNLITEFMEHQLKQAGFTADSSVKKQIIRVIKEKACFVSLDFKEDMKRYEEYRKPFSLPDGEILEIDSLRFLIPELLFNPSLYNLETLPLHEAILECIEDCDIDLRPKLLNNIFLSGGSSMFPNFKSRLYKELELLLAKKKKKIQIVKIIAPKERMFLVWIGGSILGMIPEFSASWVTREQYYNKGIPENLL</sequence>
<evidence type="ECO:0000313" key="1">
    <source>
        <dbReference type="EMBL" id="GAG72081.1"/>
    </source>
</evidence>
<name>X1BJ51_9ZZZZ</name>
<dbReference type="InterPro" id="IPR004000">
    <property type="entry name" value="Actin"/>
</dbReference>
<dbReference type="AlphaFoldDB" id="X1BJ51"/>
<dbReference type="Gene3D" id="3.30.420.40">
    <property type="match status" value="2"/>
</dbReference>
<reference evidence="1" key="1">
    <citation type="journal article" date="2014" name="Front. Microbiol.">
        <title>High frequency of phylogenetically diverse reductive dehalogenase-homologous genes in deep subseafloor sedimentary metagenomes.</title>
        <authorList>
            <person name="Kawai M."/>
            <person name="Futagami T."/>
            <person name="Toyoda A."/>
            <person name="Takaki Y."/>
            <person name="Nishi S."/>
            <person name="Hori S."/>
            <person name="Arai W."/>
            <person name="Tsubouchi T."/>
            <person name="Morono Y."/>
            <person name="Uchiyama I."/>
            <person name="Ito T."/>
            <person name="Fujiyama A."/>
            <person name="Inagaki F."/>
            <person name="Takami H."/>
        </authorList>
    </citation>
    <scope>NUCLEOTIDE SEQUENCE</scope>
    <source>
        <strain evidence="1">Expedition CK06-06</strain>
    </source>
</reference>
<dbReference type="Gene3D" id="3.90.640.10">
    <property type="entry name" value="Actin, Chain A, domain 4"/>
    <property type="match status" value="1"/>
</dbReference>
<dbReference type="EMBL" id="BART01000417">
    <property type="protein sequence ID" value="GAG72081.1"/>
    <property type="molecule type" value="Genomic_DNA"/>
</dbReference>
<dbReference type="SMART" id="SM00268">
    <property type="entry name" value="ACTIN"/>
    <property type="match status" value="1"/>
</dbReference>
<organism evidence="1">
    <name type="scientific">marine sediment metagenome</name>
    <dbReference type="NCBI Taxonomy" id="412755"/>
    <lineage>
        <taxon>unclassified sequences</taxon>
        <taxon>metagenomes</taxon>
        <taxon>ecological metagenomes</taxon>
    </lineage>
</organism>
<comment type="caution">
    <text evidence="1">The sequence shown here is derived from an EMBL/GenBank/DDBJ whole genome shotgun (WGS) entry which is preliminary data.</text>
</comment>
<dbReference type="SUPFAM" id="SSF53067">
    <property type="entry name" value="Actin-like ATPase domain"/>
    <property type="match status" value="2"/>
</dbReference>
<dbReference type="InterPro" id="IPR043129">
    <property type="entry name" value="ATPase_NBD"/>
</dbReference>
<gene>
    <name evidence="1" type="ORF">S01H4_02037</name>
</gene>
<dbReference type="Pfam" id="PF00022">
    <property type="entry name" value="Actin"/>
    <property type="match status" value="1"/>
</dbReference>
<accession>X1BJ51</accession>
<dbReference type="PRINTS" id="PR00190">
    <property type="entry name" value="ACTIN"/>
</dbReference>
<proteinExistence type="predicted"/>
<dbReference type="PANTHER" id="PTHR11937">
    <property type="entry name" value="ACTIN"/>
    <property type="match status" value="1"/>
</dbReference>
<dbReference type="FunFam" id="3.30.420.40:FF:000050">
    <property type="entry name" value="Actin, alpha skeletal muscle"/>
    <property type="match status" value="1"/>
</dbReference>
<evidence type="ECO:0008006" key="2">
    <source>
        <dbReference type="Google" id="ProtNLM"/>
    </source>
</evidence>